<feature type="active site" evidence="6">
    <location>
        <position position="146"/>
    </location>
</feature>
<dbReference type="PROSITE" id="PS50889">
    <property type="entry name" value="S4"/>
    <property type="match status" value="1"/>
</dbReference>
<dbReference type="Gene3D" id="3.10.290.10">
    <property type="entry name" value="RNA-binding S4 domain"/>
    <property type="match status" value="1"/>
</dbReference>
<evidence type="ECO:0000256" key="2">
    <source>
        <dbReference type="ARBA" id="ARBA00022884"/>
    </source>
</evidence>
<comment type="catalytic activity">
    <reaction evidence="4">
        <text>uridine(1911/1915/1917) in 23S rRNA = pseudouridine(1911/1915/1917) in 23S rRNA</text>
        <dbReference type="Rhea" id="RHEA:42524"/>
        <dbReference type="Rhea" id="RHEA-COMP:10097"/>
        <dbReference type="Rhea" id="RHEA-COMP:10098"/>
        <dbReference type="ChEBI" id="CHEBI:65314"/>
        <dbReference type="ChEBI" id="CHEBI:65315"/>
        <dbReference type="EC" id="5.4.99.23"/>
    </reaction>
</comment>
<dbReference type="GO" id="GO:0160140">
    <property type="term" value="F:23S rRNA pseudouridine(1911/1915/1917) synthase activity"/>
    <property type="evidence" value="ECO:0007669"/>
    <property type="project" value="UniProtKB-EC"/>
</dbReference>
<dbReference type="InterPro" id="IPR006145">
    <property type="entry name" value="PsdUridine_synth_RsuA/RluA"/>
</dbReference>
<dbReference type="InterPro" id="IPR036986">
    <property type="entry name" value="S4_RNA-bd_sf"/>
</dbReference>
<dbReference type="EC" id="5.4.99.-" evidence="8"/>
<keyword evidence="3 8" id="KW-0413">Isomerase</keyword>
<gene>
    <name evidence="11" type="ORF">SAMN04244559_01472</name>
</gene>
<dbReference type="SUPFAM" id="SSF55120">
    <property type="entry name" value="Pseudouridine synthase"/>
    <property type="match status" value="1"/>
</dbReference>
<organism evidence="11 12">
    <name type="scientific">Magnetospirillum fulvum</name>
    <name type="common">Rhodospirillum fulvum</name>
    <dbReference type="NCBI Taxonomy" id="1082"/>
    <lineage>
        <taxon>Bacteria</taxon>
        <taxon>Pseudomonadati</taxon>
        <taxon>Pseudomonadota</taxon>
        <taxon>Alphaproteobacteria</taxon>
        <taxon>Rhodospirillales</taxon>
        <taxon>Rhodospirillaceae</taxon>
        <taxon>Magnetospirillum</taxon>
    </lineage>
</organism>
<evidence type="ECO:0000256" key="8">
    <source>
        <dbReference type="RuleBase" id="RU362028"/>
    </source>
</evidence>
<dbReference type="PANTHER" id="PTHR21600:SF44">
    <property type="entry name" value="RIBOSOMAL LARGE SUBUNIT PSEUDOURIDINE SYNTHASE D"/>
    <property type="match status" value="1"/>
</dbReference>
<dbReference type="Pfam" id="PF01479">
    <property type="entry name" value="S4"/>
    <property type="match status" value="1"/>
</dbReference>
<dbReference type="FunFam" id="3.30.2350.10:FF:000006">
    <property type="entry name" value="Pseudouridine synthase"/>
    <property type="match status" value="1"/>
</dbReference>
<dbReference type="SUPFAM" id="SSF55174">
    <property type="entry name" value="Alpha-L RNA-binding motif"/>
    <property type="match status" value="1"/>
</dbReference>
<dbReference type="EMBL" id="FNWO01000005">
    <property type="protein sequence ID" value="SEH33912.1"/>
    <property type="molecule type" value="Genomic_DNA"/>
</dbReference>
<dbReference type="CDD" id="cd00165">
    <property type="entry name" value="S4"/>
    <property type="match status" value="1"/>
</dbReference>
<evidence type="ECO:0000256" key="1">
    <source>
        <dbReference type="ARBA" id="ARBA00010876"/>
    </source>
</evidence>
<comment type="similarity">
    <text evidence="1 8">Belongs to the pseudouridine synthase RluA family.</text>
</comment>
<dbReference type="PROSITE" id="PS01129">
    <property type="entry name" value="PSI_RLU"/>
    <property type="match status" value="1"/>
</dbReference>
<sequence>MNETNSRHYAPEPVSPDEAGQRLDKWLATRLPDLSRSRIKGLIEDGRVSLDGATIADPSCRVKPGQSFQVCVPPDAPAIPEAQEIALSVVHEDEDLIVIDKPPGLVVHPAPGNLDFTLVNALLAHCGESLAGIGGVRRPGIVHRLDKDTSGLLVAAKTDLAHRGLSEQFAAHTLERAYRALVWGVPSPSAGEIEGNIGRNPRDRKTMAVVAGGGKTALTRYRVVQIYAGGAVSLVECRLATGRTHQIRVHMTSIGHSLVGDKTYGRVRSGRMASFPEEARAALTTFPRQALHAFLLGFQHPTKGCTLRFESAIPPDINALIKILERV</sequence>
<reference evidence="12" key="1">
    <citation type="submission" date="2016-10" db="EMBL/GenBank/DDBJ databases">
        <authorList>
            <person name="Varghese N."/>
            <person name="Submissions S."/>
        </authorList>
    </citation>
    <scope>NUCLEOTIDE SEQUENCE [LARGE SCALE GENOMIC DNA]</scope>
    <source>
        <strain evidence="12">DSM 13234</strain>
    </source>
</reference>
<feature type="domain" description="RNA-binding S4" evidence="10">
    <location>
        <begin position="21"/>
        <end position="79"/>
    </location>
</feature>
<name>A0A1H6HFM3_MAGFU</name>
<dbReference type="RefSeq" id="WP_074767467.1">
    <property type="nucleotide sequence ID" value="NZ_FNWO01000005.1"/>
</dbReference>
<accession>A0A1H6HFM3</accession>
<dbReference type="Gene3D" id="3.30.2350.10">
    <property type="entry name" value="Pseudouridine synthase"/>
    <property type="match status" value="1"/>
</dbReference>
<proteinExistence type="inferred from homology"/>
<feature type="compositionally biased region" description="Basic and acidic residues" evidence="9">
    <location>
        <begin position="1"/>
        <end position="10"/>
    </location>
</feature>
<dbReference type="Proteomes" id="UP000182983">
    <property type="component" value="Unassembled WGS sequence"/>
</dbReference>
<keyword evidence="2 7" id="KW-0694">RNA-binding</keyword>
<feature type="region of interest" description="Disordered" evidence="9">
    <location>
        <begin position="1"/>
        <end position="20"/>
    </location>
</feature>
<dbReference type="CDD" id="cd02869">
    <property type="entry name" value="PseudoU_synth_RluA_like"/>
    <property type="match status" value="1"/>
</dbReference>
<comment type="function">
    <text evidence="5">Responsible for synthesis of pseudouridine from uracil at positions 1911, 1915 and 1917 in 23S ribosomal RNA.</text>
</comment>
<dbReference type="SMART" id="SM00363">
    <property type="entry name" value="S4"/>
    <property type="match status" value="1"/>
</dbReference>
<keyword evidence="12" id="KW-1185">Reference proteome</keyword>
<evidence type="ECO:0000313" key="11">
    <source>
        <dbReference type="EMBL" id="SEH33912.1"/>
    </source>
</evidence>
<evidence type="ECO:0000256" key="6">
    <source>
        <dbReference type="PIRSR" id="PIRSR606225-1"/>
    </source>
</evidence>
<protein>
    <recommendedName>
        <fullName evidence="8">Pseudouridine synthase</fullName>
        <ecNumber evidence="8">5.4.99.-</ecNumber>
    </recommendedName>
</protein>
<evidence type="ECO:0000256" key="7">
    <source>
        <dbReference type="PROSITE-ProRule" id="PRU00182"/>
    </source>
</evidence>
<dbReference type="GO" id="GO:0003723">
    <property type="term" value="F:RNA binding"/>
    <property type="evidence" value="ECO:0007669"/>
    <property type="project" value="UniProtKB-KW"/>
</dbReference>
<evidence type="ECO:0000313" key="12">
    <source>
        <dbReference type="Proteomes" id="UP000182983"/>
    </source>
</evidence>
<dbReference type="GO" id="GO:0000455">
    <property type="term" value="P:enzyme-directed rRNA pseudouridine synthesis"/>
    <property type="evidence" value="ECO:0007669"/>
    <property type="project" value="UniProtKB-ARBA"/>
</dbReference>
<dbReference type="InterPro" id="IPR006224">
    <property type="entry name" value="PsdUridine_synth_RluA-like_CS"/>
</dbReference>
<dbReference type="Pfam" id="PF00849">
    <property type="entry name" value="PseudoU_synth_2"/>
    <property type="match status" value="1"/>
</dbReference>
<dbReference type="InterPro" id="IPR002942">
    <property type="entry name" value="S4_RNA-bd"/>
</dbReference>
<evidence type="ECO:0000256" key="9">
    <source>
        <dbReference type="SAM" id="MobiDB-lite"/>
    </source>
</evidence>
<dbReference type="InterPro" id="IPR020103">
    <property type="entry name" value="PsdUridine_synth_cat_dom_sf"/>
</dbReference>
<evidence type="ECO:0000256" key="4">
    <source>
        <dbReference type="ARBA" id="ARBA00036882"/>
    </source>
</evidence>
<evidence type="ECO:0000259" key="10">
    <source>
        <dbReference type="SMART" id="SM00363"/>
    </source>
</evidence>
<evidence type="ECO:0000256" key="3">
    <source>
        <dbReference type="ARBA" id="ARBA00023235"/>
    </source>
</evidence>
<evidence type="ECO:0000256" key="5">
    <source>
        <dbReference type="ARBA" id="ARBA00056072"/>
    </source>
</evidence>
<dbReference type="AlphaFoldDB" id="A0A1H6HFM3"/>
<comment type="catalytic activity">
    <reaction evidence="8">
        <text>a uridine in RNA = a pseudouridine in RNA</text>
        <dbReference type="Rhea" id="RHEA:48348"/>
        <dbReference type="Rhea" id="RHEA-COMP:12068"/>
        <dbReference type="Rhea" id="RHEA-COMP:12069"/>
        <dbReference type="ChEBI" id="CHEBI:65314"/>
        <dbReference type="ChEBI" id="CHEBI:65315"/>
    </reaction>
</comment>
<dbReference type="NCBIfam" id="TIGR00005">
    <property type="entry name" value="rluA_subfam"/>
    <property type="match status" value="1"/>
</dbReference>
<dbReference type="InterPro" id="IPR050188">
    <property type="entry name" value="RluA_PseudoU_synthase"/>
</dbReference>
<dbReference type="InterPro" id="IPR006225">
    <property type="entry name" value="PsdUridine_synth_RluC/D"/>
</dbReference>
<dbReference type="PANTHER" id="PTHR21600">
    <property type="entry name" value="MITOCHONDRIAL RNA PSEUDOURIDINE SYNTHASE"/>
    <property type="match status" value="1"/>
</dbReference>